<feature type="transmembrane region" description="Helical" evidence="6">
    <location>
        <begin position="401"/>
        <end position="429"/>
    </location>
</feature>
<feature type="transmembrane region" description="Helical" evidence="6">
    <location>
        <begin position="170"/>
        <end position="195"/>
    </location>
</feature>
<dbReference type="AlphaFoldDB" id="A0AAX4J9L3"/>
<keyword evidence="9" id="KW-1185">Reference proteome</keyword>
<protein>
    <submittedName>
        <fullName evidence="8">Mechanosensitive channel of small conductance (MscS1E)</fullName>
    </submittedName>
</protein>
<evidence type="ECO:0000313" key="9">
    <source>
        <dbReference type="Proteomes" id="UP001334084"/>
    </source>
</evidence>
<evidence type="ECO:0000313" key="8">
    <source>
        <dbReference type="EMBL" id="WUR02684.1"/>
    </source>
</evidence>
<dbReference type="Gene3D" id="2.30.30.60">
    <property type="match status" value="1"/>
</dbReference>
<keyword evidence="4 6" id="KW-1133">Transmembrane helix</keyword>
<comment type="similarity">
    <text evidence="2">Belongs to the MscS (TC 1.A.23) family.</text>
</comment>
<dbReference type="PANTHER" id="PTHR31618">
    <property type="entry name" value="MECHANOSENSITIVE ION CHANNEL PROTEIN 5"/>
    <property type="match status" value="1"/>
</dbReference>
<gene>
    <name evidence="8" type="ORF">VNE69_02205</name>
</gene>
<accession>A0AAX4J9L3</accession>
<dbReference type="InterPro" id="IPR016688">
    <property type="entry name" value="MscS-like_plants/fungi"/>
</dbReference>
<dbReference type="InterPro" id="IPR023408">
    <property type="entry name" value="MscS_beta-dom_sf"/>
</dbReference>
<dbReference type="EMBL" id="CP142727">
    <property type="protein sequence ID" value="WUR02684.1"/>
    <property type="molecule type" value="Genomic_DNA"/>
</dbReference>
<evidence type="ECO:0000256" key="5">
    <source>
        <dbReference type="ARBA" id="ARBA00023136"/>
    </source>
</evidence>
<dbReference type="PANTHER" id="PTHR31618:SF1">
    <property type="entry name" value="EF-HAND DOMAIN-CONTAINING PROTEIN"/>
    <property type="match status" value="1"/>
</dbReference>
<name>A0AAX4J9L3_9MICR</name>
<feature type="transmembrane region" description="Helical" evidence="6">
    <location>
        <begin position="134"/>
        <end position="150"/>
    </location>
</feature>
<dbReference type="RefSeq" id="XP_065328829.1">
    <property type="nucleotide sequence ID" value="XM_065472757.1"/>
</dbReference>
<comment type="subcellular location">
    <subcellularLocation>
        <location evidence="1">Membrane</location>
        <topology evidence="1">Multi-pass membrane protein</topology>
    </subcellularLocation>
</comment>
<evidence type="ECO:0000256" key="3">
    <source>
        <dbReference type="ARBA" id="ARBA00022692"/>
    </source>
</evidence>
<reference evidence="8" key="1">
    <citation type="journal article" date="2024" name="BMC Genomics">
        <title>Functional annotation of a divergent genome using sequence and structure-based similarity.</title>
        <authorList>
            <person name="Svedberg D."/>
            <person name="Winiger R.R."/>
            <person name="Berg A."/>
            <person name="Sharma H."/>
            <person name="Tellgren-Roth C."/>
            <person name="Debrunner-Vossbrinck B.A."/>
            <person name="Vossbrinck C.R."/>
            <person name="Barandun J."/>
        </authorList>
    </citation>
    <scope>NUCLEOTIDE SEQUENCE</scope>
    <source>
        <strain evidence="8">Illinois isolate</strain>
    </source>
</reference>
<feature type="domain" description="Mechanosensitive ion channel MscS" evidence="7">
    <location>
        <begin position="418"/>
        <end position="486"/>
    </location>
</feature>
<dbReference type="GO" id="GO:0008381">
    <property type="term" value="F:mechanosensitive monoatomic ion channel activity"/>
    <property type="evidence" value="ECO:0007669"/>
    <property type="project" value="TreeGrafter"/>
</dbReference>
<evidence type="ECO:0000256" key="4">
    <source>
        <dbReference type="ARBA" id="ARBA00022989"/>
    </source>
</evidence>
<evidence type="ECO:0000256" key="2">
    <source>
        <dbReference type="ARBA" id="ARBA00008017"/>
    </source>
</evidence>
<dbReference type="Proteomes" id="UP001334084">
    <property type="component" value="Chromosome 2"/>
</dbReference>
<dbReference type="KEGG" id="vnx:VNE69_02205"/>
<evidence type="ECO:0000256" key="6">
    <source>
        <dbReference type="SAM" id="Phobius"/>
    </source>
</evidence>
<organism evidence="8 9">
    <name type="scientific">Vairimorpha necatrix</name>
    <dbReference type="NCBI Taxonomy" id="6039"/>
    <lineage>
        <taxon>Eukaryota</taxon>
        <taxon>Fungi</taxon>
        <taxon>Fungi incertae sedis</taxon>
        <taxon>Microsporidia</taxon>
        <taxon>Nosematidae</taxon>
        <taxon>Vairimorpha</taxon>
    </lineage>
</organism>
<dbReference type="GO" id="GO:0006820">
    <property type="term" value="P:monoatomic anion transport"/>
    <property type="evidence" value="ECO:0007669"/>
    <property type="project" value="TreeGrafter"/>
</dbReference>
<dbReference type="SUPFAM" id="SSF50182">
    <property type="entry name" value="Sm-like ribonucleoproteins"/>
    <property type="match status" value="1"/>
</dbReference>
<dbReference type="Pfam" id="PF00924">
    <property type="entry name" value="MS_channel_2nd"/>
    <property type="match status" value="1"/>
</dbReference>
<evidence type="ECO:0000256" key="1">
    <source>
        <dbReference type="ARBA" id="ARBA00004141"/>
    </source>
</evidence>
<feature type="transmembrane region" description="Helical" evidence="6">
    <location>
        <begin position="94"/>
        <end position="127"/>
    </location>
</feature>
<keyword evidence="3 6" id="KW-0812">Transmembrane</keyword>
<dbReference type="InterPro" id="IPR010920">
    <property type="entry name" value="LSM_dom_sf"/>
</dbReference>
<dbReference type="GeneID" id="90540495"/>
<feature type="transmembrane region" description="Helical" evidence="6">
    <location>
        <begin position="61"/>
        <end position="82"/>
    </location>
</feature>
<feature type="transmembrane region" description="Helical" evidence="6">
    <location>
        <begin position="368"/>
        <end position="389"/>
    </location>
</feature>
<evidence type="ECO:0000259" key="7">
    <source>
        <dbReference type="Pfam" id="PF00924"/>
    </source>
</evidence>
<dbReference type="InterPro" id="IPR006685">
    <property type="entry name" value="MscS_channel_2nd"/>
</dbReference>
<keyword evidence="5 6" id="KW-0472">Membrane</keyword>
<sequence length="601" mass="70641">MSNLEYEESDEIEELEDINSLKYSLEDSENSEDEFDYDAEQKDFKSTILKLKDKAEDNLSLRYYIIFICTFTCLILSLIFWKDKIEVKEKNGDIFFISLGLIFLNLFLSSVVFLVLNFIIFCLPFYYVTELSEHISLSFVCLFYIIYFYTKKFNVCIKYNQGVELYLGDILNIILISVFLFAGLRVWSLSIGINFNYSIYIERIRKCIAEDVFLSIFKRKNNPKKIKYLINKYLVDDHMDLNKRRSLFKEFQKSYKNSQKGKKKEKYKESALKKANSLYFRALTNYKINYTGDINFLINQYIDKEKDLIKTVENQEKEGVSILVDRFIKLLNLPSKYRLDGKGFYRIIKRVDREKYIITKNLEQMSAALDRVCLFIKFLIILVALMLYIKVFEELASTAGIISAIFGTQIISNSFSTNAISSLIFLFIIHPYDIGDRILVNLDNHIENLVVSELNVFSTVFLRWNGTCVYVPNSLLSTKLITNIRRSGIIADSHKIQINSRTDQSKLLNLKTTIEAFLKKHKEDYTEYCMVNYESIENSNKLHMKVYMQYKTNSQNYELYLKRKTSFLSFLNRTLQVLEIEYNLPIQRVTVKNESGKNQVG</sequence>
<proteinExistence type="inferred from homology"/>
<dbReference type="GO" id="GO:0005886">
    <property type="term" value="C:plasma membrane"/>
    <property type="evidence" value="ECO:0007669"/>
    <property type="project" value="TreeGrafter"/>
</dbReference>